<dbReference type="InterPro" id="IPR011009">
    <property type="entry name" value="Kinase-like_dom_sf"/>
</dbReference>
<dbReference type="GO" id="GO:0046872">
    <property type="term" value="F:metal ion binding"/>
    <property type="evidence" value="ECO:0007669"/>
    <property type="project" value="UniProtKB-KW"/>
</dbReference>
<keyword evidence="5" id="KW-0479">Metal-binding</keyword>
<dbReference type="AlphaFoldDB" id="A0A8K0G9X2"/>
<dbReference type="Gene3D" id="1.10.510.10">
    <property type="entry name" value="Transferase(Phosphotransferase) domain 1"/>
    <property type="match status" value="1"/>
</dbReference>
<keyword evidence="7" id="KW-0418">Kinase</keyword>
<dbReference type="SMART" id="SM00090">
    <property type="entry name" value="RIO"/>
    <property type="match status" value="1"/>
</dbReference>
<evidence type="ECO:0000256" key="7">
    <source>
        <dbReference type="ARBA" id="ARBA00022777"/>
    </source>
</evidence>
<dbReference type="OrthoDB" id="205248at2759"/>
<feature type="region of interest" description="Disordered" evidence="12">
    <location>
        <begin position="106"/>
        <end position="126"/>
    </location>
</feature>
<dbReference type="Gene3D" id="3.30.200.20">
    <property type="entry name" value="Phosphorylase Kinase, domain 1"/>
    <property type="match status" value="1"/>
</dbReference>
<evidence type="ECO:0000256" key="8">
    <source>
        <dbReference type="ARBA" id="ARBA00022840"/>
    </source>
</evidence>
<accession>A0A8K0G9X2</accession>
<organism evidence="14 15">
    <name type="scientific">Ignelater luminosus</name>
    <name type="common">Cucubano</name>
    <name type="synonym">Pyrophorus luminosus</name>
    <dbReference type="NCBI Taxonomy" id="2038154"/>
    <lineage>
        <taxon>Eukaryota</taxon>
        <taxon>Metazoa</taxon>
        <taxon>Ecdysozoa</taxon>
        <taxon>Arthropoda</taxon>
        <taxon>Hexapoda</taxon>
        <taxon>Insecta</taxon>
        <taxon>Pterygota</taxon>
        <taxon>Neoptera</taxon>
        <taxon>Endopterygota</taxon>
        <taxon>Coleoptera</taxon>
        <taxon>Polyphaga</taxon>
        <taxon>Elateriformia</taxon>
        <taxon>Elateroidea</taxon>
        <taxon>Elateridae</taxon>
        <taxon>Agrypninae</taxon>
        <taxon>Pyrophorini</taxon>
        <taxon>Ignelater</taxon>
    </lineage>
</organism>
<keyword evidence="6" id="KW-0547">Nucleotide-binding</keyword>
<proteinExistence type="inferred from homology"/>
<evidence type="ECO:0000313" key="14">
    <source>
        <dbReference type="EMBL" id="KAF2894117.1"/>
    </source>
</evidence>
<dbReference type="GO" id="GO:0005524">
    <property type="term" value="F:ATP binding"/>
    <property type="evidence" value="ECO:0007669"/>
    <property type="project" value="UniProtKB-KW"/>
</dbReference>
<evidence type="ECO:0000256" key="6">
    <source>
        <dbReference type="ARBA" id="ARBA00022741"/>
    </source>
</evidence>
<feature type="compositionally biased region" description="Acidic residues" evidence="12">
    <location>
        <begin position="109"/>
        <end position="119"/>
    </location>
</feature>
<dbReference type="SUPFAM" id="SSF56112">
    <property type="entry name" value="Protein kinase-like (PK-like)"/>
    <property type="match status" value="1"/>
</dbReference>
<keyword evidence="15" id="KW-1185">Reference proteome</keyword>
<protein>
    <recommendedName>
        <fullName evidence="2">non-specific serine/threonine protein kinase</fullName>
        <ecNumber evidence="2">2.7.11.1</ecNumber>
    </recommendedName>
</protein>
<dbReference type="GO" id="GO:0004674">
    <property type="term" value="F:protein serine/threonine kinase activity"/>
    <property type="evidence" value="ECO:0007669"/>
    <property type="project" value="UniProtKB-KW"/>
</dbReference>
<evidence type="ECO:0000256" key="5">
    <source>
        <dbReference type="ARBA" id="ARBA00022723"/>
    </source>
</evidence>
<dbReference type="Proteomes" id="UP000801492">
    <property type="component" value="Unassembled WGS sequence"/>
</dbReference>
<comment type="similarity">
    <text evidence="1">Belongs to the protein kinase superfamily. RIO-type Ser/Thr kinase family.</text>
</comment>
<evidence type="ECO:0000256" key="9">
    <source>
        <dbReference type="ARBA" id="ARBA00022842"/>
    </source>
</evidence>
<dbReference type="EMBL" id="VTPC01007329">
    <property type="protein sequence ID" value="KAF2894117.1"/>
    <property type="molecule type" value="Genomic_DNA"/>
</dbReference>
<comment type="catalytic activity">
    <reaction evidence="11">
        <text>L-seryl-[protein] + ATP = O-phospho-L-seryl-[protein] + ADP + H(+)</text>
        <dbReference type="Rhea" id="RHEA:17989"/>
        <dbReference type="Rhea" id="RHEA-COMP:9863"/>
        <dbReference type="Rhea" id="RHEA-COMP:11604"/>
        <dbReference type="ChEBI" id="CHEBI:15378"/>
        <dbReference type="ChEBI" id="CHEBI:29999"/>
        <dbReference type="ChEBI" id="CHEBI:30616"/>
        <dbReference type="ChEBI" id="CHEBI:83421"/>
        <dbReference type="ChEBI" id="CHEBI:456216"/>
        <dbReference type="EC" id="2.7.11.1"/>
    </reaction>
</comment>
<dbReference type="InterPro" id="IPR000687">
    <property type="entry name" value="RIO_kinase"/>
</dbReference>
<evidence type="ECO:0000256" key="2">
    <source>
        <dbReference type="ARBA" id="ARBA00012513"/>
    </source>
</evidence>
<keyword evidence="4" id="KW-0808">Transferase</keyword>
<dbReference type="InterPro" id="IPR051272">
    <property type="entry name" value="RIO-type_Ser/Thr_kinase"/>
</dbReference>
<comment type="caution">
    <text evidence="14">The sequence shown here is derived from an EMBL/GenBank/DDBJ whole genome shotgun (WGS) entry which is preliminary data.</text>
</comment>
<evidence type="ECO:0000259" key="13">
    <source>
        <dbReference type="SMART" id="SM00090"/>
    </source>
</evidence>
<dbReference type="InterPro" id="IPR018934">
    <property type="entry name" value="RIO_dom"/>
</dbReference>
<dbReference type="PANTHER" id="PTHR45723">
    <property type="entry name" value="SERINE/THREONINE-PROTEIN KINASE RIO1"/>
    <property type="match status" value="1"/>
</dbReference>
<dbReference type="EC" id="2.7.11.1" evidence="2"/>
<evidence type="ECO:0000256" key="10">
    <source>
        <dbReference type="ARBA" id="ARBA00047899"/>
    </source>
</evidence>
<keyword evidence="8" id="KW-0067">ATP-binding</keyword>
<gene>
    <name evidence="14" type="ORF">ILUMI_12055</name>
</gene>
<reference evidence="14" key="1">
    <citation type="submission" date="2019-08" db="EMBL/GenBank/DDBJ databases">
        <title>The genome of the North American firefly Photinus pyralis.</title>
        <authorList>
            <consortium name="Photinus pyralis genome working group"/>
            <person name="Fallon T.R."/>
            <person name="Sander Lower S.E."/>
            <person name="Weng J.-K."/>
        </authorList>
    </citation>
    <scope>NUCLEOTIDE SEQUENCE</scope>
    <source>
        <strain evidence="14">TRF0915ILg1</strain>
        <tissue evidence="14">Whole body</tissue>
    </source>
</reference>
<name>A0A8K0G9X2_IGNLU</name>
<comment type="catalytic activity">
    <reaction evidence="10">
        <text>L-threonyl-[protein] + ATP = O-phospho-L-threonyl-[protein] + ADP + H(+)</text>
        <dbReference type="Rhea" id="RHEA:46608"/>
        <dbReference type="Rhea" id="RHEA-COMP:11060"/>
        <dbReference type="Rhea" id="RHEA-COMP:11605"/>
        <dbReference type="ChEBI" id="CHEBI:15378"/>
        <dbReference type="ChEBI" id="CHEBI:30013"/>
        <dbReference type="ChEBI" id="CHEBI:30616"/>
        <dbReference type="ChEBI" id="CHEBI:61977"/>
        <dbReference type="ChEBI" id="CHEBI:456216"/>
        <dbReference type="EC" id="2.7.11.1"/>
    </reaction>
</comment>
<evidence type="ECO:0000256" key="12">
    <source>
        <dbReference type="SAM" id="MobiDB-lite"/>
    </source>
</evidence>
<keyword evidence="3" id="KW-0723">Serine/threonine-protein kinase</keyword>
<keyword evidence="9" id="KW-0460">Magnesium</keyword>
<evidence type="ECO:0000256" key="1">
    <source>
        <dbReference type="ARBA" id="ARBA00009196"/>
    </source>
</evidence>
<evidence type="ECO:0000256" key="3">
    <source>
        <dbReference type="ARBA" id="ARBA00022527"/>
    </source>
</evidence>
<dbReference type="Pfam" id="PF01163">
    <property type="entry name" value="RIO1"/>
    <property type="match status" value="1"/>
</dbReference>
<evidence type="ECO:0000256" key="11">
    <source>
        <dbReference type="ARBA" id="ARBA00048679"/>
    </source>
</evidence>
<feature type="domain" description="RIO kinase" evidence="13">
    <location>
        <begin position="174"/>
        <end position="413"/>
    </location>
</feature>
<evidence type="ECO:0000256" key="4">
    <source>
        <dbReference type="ARBA" id="ARBA00022679"/>
    </source>
</evidence>
<evidence type="ECO:0000313" key="15">
    <source>
        <dbReference type="Proteomes" id="UP000801492"/>
    </source>
</evidence>
<sequence>MSSPWAKILVPESLNLKDIIFEENTKENKKCLEETNSQSDINQELLFHLETEENLSDPGADAAVARILKQEYGEECNETLRTTKEKQNYASMLFPQCEFPMRKSAFPEIDSDSDSDEKELESNLRHSDEVISKHDVKFSKGKKSLKLYSQGEQSKREKLHAAYSDYNPYTLLHEKEQDNAIAQFDYSTRLLLRKLINKRLLKRIKCVISESREAVVLLANSDLSYPDAGLPKNCVVKVYETTPADCKQREIHLGEDKQVIKFRKQSIKTTIRLWAEKEMRNLFRMHKAGIPCPEPIALKEHVIVMSFIGEGDRPASRLKYATMKTGAYDLAYNQVVEAMVNLYNKAKLIHGDLCEHNILWCDEQCYLIDVGQSVEPTHTDAFCFLFKDCENITKFFLIQTCTKYENCSRIIYRDNRL</sequence>